<evidence type="ECO:0000256" key="2">
    <source>
        <dbReference type="SAM" id="Coils"/>
    </source>
</evidence>
<dbReference type="PATRIC" id="fig|1122241.3.peg.167"/>
<dbReference type="OrthoDB" id="9776196at2"/>
<accession>A0A151B0L5</accession>
<evidence type="ECO:0000313" key="3">
    <source>
        <dbReference type="EMBL" id="KYH33451.1"/>
    </source>
</evidence>
<evidence type="ECO:0008006" key="5">
    <source>
        <dbReference type="Google" id="ProtNLM"/>
    </source>
</evidence>
<feature type="coiled-coil region" evidence="2">
    <location>
        <begin position="43"/>
        <end position="91"/>
    </location>
</feature>
<comment type="caution">
    <text evidence="3">The sequence shown here is derived from an EMBL/GenBank/DDBJ whole genome shotgun (WGS) entry which is preliminary data.</text>
</comment>
<reference evidence="3 4" key="1">
    <citation type="submission" date="2016-02" db="EMBL/GenBank/DDBJ databases">
        <title>Genome sequence of Moorella mulderi DSM 14980.</title>
        <authorList>
            <person name="Poehlein A."/>
            <person name="Daniel R."/>
        </authorList>
    </citation>
    <scope>NUCLEOTIDE SEQUENCE [LARGE SCALE GENOMIC DNA]</scope>
    <source>
        <strain evidence="3 4">DSM 14980</strain>
    </source>
</reference>
<organism evidence="3 4">
    <name type="scientific">Moorella mulderi DSM 14980</name>
    <dbReference type="NCBI Taxonomy" id="1122241"/>
    <lineage>
        <taxon>Bacteria</taxon>
        <taxon>Bacillati</taxon>
        <taxon>Bacillota</taxon>
        <taxon>Clostridia</taxon>
        <taxon>Neomoorellales</taxon>
        <taxon>Neomoorellaceae</taxon>
        <taxon>Neomoorella</taxon>
    </lineage>
</organism>
<dbReference type="PANTHER" id="PTHR37313:SF2">
    <property type="entry name" value="UPF0749 PROTEIN YLXX"/>
    <property type="match status" value="1"/>
</dbReference>
<dbReference type="InterPro" id="IPR010273">
    <property type="entry name" value="DUF881"/>
</dbReference>
<name>A0A151B0L5_9FIRM</name>
<dbReference type="Proteomes" id="UP000075670">
    <property type="component" value="Unassembled WGS sequence"/>
</dbReference>
<proteinExistence type="inferred from homology"/>
<evidence type="ECO:0000256" key="1">
    <source>
        <dbReference type="ARBA" id="ARBA00009108"/>
    </source>
</evidence>
<dbReference type="Gene3D" id="3.30.70.1880">
    <property type="entry name" value="Protein of unknown function DUF881"/>
    <property type="match status" value="1"/>
</dbReference>
<keyword evidence="2" id="KW-0175">Coiled coil</keyword>
<keyword evidence="4" id="KW-1185">Reference proteome</keyword>
<dbReference type="RefSeq" id="WP_062280264.1">
    <property type="nucleotide sequence ID" value="NZ_LTBC01000001.1"/>
</dbReference>
<dbReference type="EMBL" id="LTBC01000001">
    <property type="protein sequence ID" value="KYH33451.1"/>
    <property type="molecule type" value="Genomic_DNA"/>
</dbReference>
<gene>
    <name evidence="3" type="ORF">MOMUL_01520</name>
</gene>
<sequence length="244" mass="26539">MRKIYLSLLLISLFSGLLVAWQWRSHQATAAIERKDPELIDIIHSLEKEDASLENTIADLRSQIEALQKDRAQGKGRLAQLQQEIEALKLAAGLTPVTGPGITVTLDDNNAGAQAAKNSSPATYNPEDYIIHDKNVLYLVNELKAAGAEAIAVNGQRIVTSSDIRCVGTVILVNSTRLAPPYEVQAIGNPDSLEAAIQKAVDFSYLKSRDFPVKVTKSQNLTLPAYKGGFSQDYVRLVKAGGQQ</sequence>
<dbReference type="Pfam" id="PF05949">
    <property type="entry name" value="DUF881"/>
    <property type="match status" value="1"/>
</dbReference>
<evidence type="ECO:0000313" key="4">
    <source>
        <dbReference type="Proteomes" id="UP000075670"/>
    </source>
</evidence>
<comment type="similarity">
    <text evidence="1">Belongs to the UPF0749 family.</text>
</comment>
<protein>
    <recommendedName>
        <fullName evidence="5">DUF881 domain-containing protein</fullName>
    </recommendedName>
</protein>
<dbReference type="PANTHER" id="PTHR37313">
    <property type="entry name" value="UPF0749 PROTEIN RV1825"/>
    <property type="match status" value="1"/>
</dbReference>
<dbReference type="AlphaFoldDB" id="A0A151B0L5"/>